<name>A0A9X3MAU3_9CORY</name>
<sequence>MAHKYSLSGSHVLTAAAIAPLCFSLISCSDDEETSGEPEFSEAAAAAVSSSTEETSSEEITSESEASETESDAGENKESEPTNKEDSSTEAPAESGEEKSEDNAAASADSGRGDCSPEALQPAAPSMTNIRVNDCDGQWAHFGKDSTDWTVWARYEDGQWVAIESIGETTSGLAAPCYDVDKWAAEGAPAFLTENMRRCD</sequence>
<dbReference type="EMBL" id="JAKMUU010000004">
    <property type="protein sequence ID" value="MCZ9307350.1"/>
    <property type="molecule type" value="Genomic_DNA"/>
</dbReference>
<evidence type="ECO:0000313" key="5">
    <source>
        <dbReference type="Proteomes" id="UP001185631"/>
    </source>
</evidence>
<reference evidence="3 5" key="2">
    <citation type="submission" date="2023-08" db="EMBL/GenBank/DDBJ databases">
        <title>Genomic characterization of the C. tuberculostearicum species complex, a ubiquitous member of the human skin microbiome.</title>
        <authorList>
            <person name="Ahmed N."/>
            <person name="Deming C."/>
            <person name="Conlan S."/>
            <person name="Segre J."/>
        </authorList>
    </citation>
    <scope>NUCLEOTIDE SEQUENCE [LARGE SCALE GENOMIC DNA]</scope>
    <source>
        <strain evidence="3 5">CTNIH19</strain>
    </source>
</reference>
<dbReference type="Proteomes" id="UP001185631">
    <property type="component" value="Unassembled WGS sequence"/>
</dbReference>
<evidence type="ECO:0000313" key="2">
    <source>
        <dbReference type="EMBL" id="MCZ9307350.1"/>
    </source>
</evidence>
<dbReference type="RefSeq" id="WP_269946502.1">
    <property type="nucleotide sequence ID" value="NZ_JAKMUU010000004.1"/>
</dbReference>
<feature type="compositionally biased region" description="Acidic residues" evidence="1">
    <location>
        <begin position="29"/>
        <end position="40"/>
    </location>
</feature>
<comment type="caution">
    <text evidence="2">The sequence shown here is derived from an EMBL/GenBank/DDBJ whole genome shotgun (WGS) entry which is preliminary data.</text>
</comment>
<proteinExistence type="predicted"/>
<evidence type="ECO:0000256" key="1">
    <source>
        <dbReference type="SAM" id="MobiDB-lite"/>
    </source>
</evidence>
<dbReference type="EMBL" id="JAVBID010000007">
    <property type="protein sequence ID" value="MDV2424136.1"/>
    <property type="molecule type" value="Genomic_DNA"/>
</dbReference>
<feature type="region of interest" description="Disordered" evidence="1">
    <location>
        <begin position="29"/>
        <end position="127"/>
    </location>
</feature>
<dbReference type="AlphaFoldDB" id="A0A9X3MAU3"/>
<dbReference type="Proteomes" id="UP001146430">
    <property type="component" value="Unassembled WGS sequence"/>
</dbReference>
<organism evidence="2 4">
    <name type="scientific">Corynebacterium curieae</name>
    <dbReference type="NCBI Taxonomy" id="2913500"/>
    <lineage>
        <taxon>Bacteria</taxon>
        <taxon>Bacillati</taxon>
        <taxon>Actinomycetota</taxon>
        <taxon>Actinomycetes</taxon>
        <taxon>Mycobacteriales</taxon>
        <taxon>Corynebacteriaceae</taxon>
        <taxon>Corynebacterium</taxon>
    </lineage>
</organism>
<gene>
    <name evidence="2" type="ORF">L8V01_07645</name>
    <name evidence="3" type="ORF">RAE13_06905</name>
</gene>
<dbReference type="PROSITE" id="PS51257">
    <property type="entry name" value="PROKAR_LIPOPROTEIN"/>
    <property type="match status" value="1"/>
</dbReference>
<protein>
    <submittedName>
        <fullName evidence="2">Uncharacterized protein</fullName>
    </submittedName>
</protein>
<accession>A0A9X3MAU3</accession>
<reference evidence="2" key="1">
    <citation type="submission" date="2022-02" db="EMBL/GenBank/DDBJ databases">
        <title>Corynebacterium sp. from urogenital microbiome.</title>
        <authorList>
            <person name="Cappelli E.A."/>
            <person name="Ribeiro T.G."/>
            <person name="Peixe L."/>
        </authorList>
    </citation>
    <scope>NUCLEOTIDE SEQUENCE</scope>
    <source>
        <strain evidence="2">C8Ua_181</strain>
    </source>
</reference>
<feature type="compositionally biased region" description="Acidic residues" evidence="1">
    <location>
        <begin position="55"/>
        <end position="73"/>
    </location>
</feature>
<feature type="compositionally biased region" description="Basic and acidic residues" evidence="1">
    <location>
        <begin position="74"/>
        <end position="87"/>
    </location>
</feature>
<evidence type="ECO:0000313" key="4">
    <source>
        <dbReference type="Proteomes" id="UP001146430"/>
    </source>
</evidence>
<keyword evidence="5" id="KW-1185">Reference proteome</keyword>
<evidence type="ECO:0000313" key="3">
    <source>
        <dbReference type="EMBL" id="MDV2424136.1"/>
    </source>
</evidence>
<feature type="compositionally biased region" description="Low complexity" evidence="1">
    <location>
        <begin position="41"/>
        <end position="54"/>
    </location>
</feature>